<dbReference type="Proteomes" id="UP000218676">
    <property type="component" value="Chromosome 2"/>
</dbReference>
<feature type="domain" description="Glucosidase YgjK N-terminal" evidence="1">
    <location>
        <begin position="2"/>
        <end position="73"/>
    </location>
</feature>
<protein>
    <submittedName>
        <fullName evidence="2">Glucosidase YgjK</fullName>
    </submittedName>
</protein>
<gene>
    <name evidence="2" type="ORF">PDPUS_2_01184</name>
</gene>
<name>A0AAD1CKD2_PHODP</name>
<dbReference type="Gene3D" id="2.70.98.50">
    <property type="entry name" value="putative glycoside hydrolase family protein from bacillus halodurans"/>
    <property type="match status" value="1"/>
</dbReference>
<dbReference type="EMBL" id="AP018046">
    <property type="protein sequence ID" value="BAX55769.1"/>
    <property type="molecule type" value="Genomic_DNA"/>
</dbReference>
<evidence type="ECO:0000259" key="1">
    <source>
        <dbReference type="Pfam" id="PF21152"/>
    </source>
</evidence>
<dbReference type="AlphaFoldDB" id="A0AAD1CKD2"/>
<reference evidence="3" key="1">
    <citation type="submission" date="2017-05" db="EMBL/GenBank/DDBJ databases">
        <title>Whole genome sequence of fish pathogenic bacteria, Photobacterium damselae subsp. piscicida, strain 91-197, isolated from hybrid striped bass (Morone sp.) in USA.</title>
        <authorList>
            <person name="Teru Y."/>
            <person name="Hikima J."/>
            <person name="Kono T."/>
            <person name="Sakai M."/>
            <person name="Takano T."/>
            <person name="Hawke J.P."/>
            <person name="Takeyama H."/>
            <person name="Aoki T."/>
        </authorList>
    </citation>
    <scope>NUCLEOTIDE SEQUENCE [LARGE SCALE GENOMIC DNA]</scope>
    <source>
        <strain evidence="3">91-197</strain>
    </source>
</reference>
<evidence type="ECO:0000313" key="3">
    <source>
        <dbReference type="Proteomes" id="UP000218676"/>
    </source>
</evidence>
<dbReference type="Pfam" id="PF21152">
    <property type="entry name" value="YgjK_N"/>
    <property type="match status" value="1"/>
</dbReference>
<accession>A0AAD1CKD2</accession>
<organism evidence="2 3">
    <name type="scientific">Photobacterium damsela subsp. piscicida</name>
    <name type="common">Pasteurella piscicida</name>
    <dbReference type="NCBI Taxonomy" id="38294"/>
    <lineage>
        <taxon>Bacteria</taxon>
        <taxon>Pseudomonadati</taxon>
        <taxon>Pseudomonadota</taxon>
        <taxon>Gammaproteobacteria</taxon>
        <taxon>Vibrionales</taxon>
        <taxon>Vibrionaceae</taxon>
        <taxon>Photobacterium</taxon>
    </lineage>
</organism>
<proteinExistence type="predicted"/>
<dbReference type="InterPro" id="IPR048450">
    <property type="entry name" value="YgjK_N"/>
</dbReference>
<evidence type="ECO:0000313" key="2">
    <source>
        <dbReference type="EMBL" id="BAX55769.1"/>
    </source>
</evidence>
<sequence>MGNGNHMTYTPLHDNGAWHGHLLPDLKAAPETAGGFGTTLIAEEYNVSLAQYLDKISVSIDGEKINFTTEAYGGDSN</sequence>